<dbReference type="GO" id="GO:0035101">
    <property type="term" value="C:FACT complex"/>
    <property type="evidence" value="ECO:0007669"/>
    <property type="project" value="TreeGrafter"/>
</dbReference>
<accession>A0A8J5ZPK7</accession>
<keyword evidence="1" id="KW-0158">Chromosome</keyword>
<dbReference type="GO" id="GO:0042393">
    <property type="term" value="F:histone binding"/>
    <property type="evidence" value="ECO:0007669"/>
    <property type="project" value="TreeGrafter"/>
</dbReference>
<dbReference type="OrthoDB" id="1700664at2759"/>
<keyword evidence="1" id="KW-0227">DNA damage</keyword>
<keyword evidence="1" id="KW-0539">Nucleus</keyword>
<evidence type="ECO:0000256" key="1">
    <source>
        <dbReference type="RuleBase" id="RU364013"/>
    </source>
</evidence>
<dbReference type="InterPro" id="IPR013719">
    <property type="entry name" value="RTT106/SPT16-like_middle_dom"/>
</dbReference>
<feature type="region of interest" description="Disordered" evidence="2">
    <location>
        <begin position="142"/>
        <end position="244"/>
    </location>
</feature>
<dbReference type="EMBL" id="JAHUZN010000001">
    <property type="protein sequence ID" value="KAG8503787.1"/>
    <property type="molecule type" value="Genomic_DNA"/>
</dbReference>
<dbReference type="PANTHER" id="PTHR45849:SF1">
    <property type="entry name" value="FACT COMPLEX SUBUNIT SSRP1"/>
    <property type="match status" value="1"/>
</dbReference>
<keyword evidence="1" id="KW-0805">Transcription regulation</keyword>
<feature type="compositionally biased region" description="Basic and acidic residues" evidence="2">
    <location>
        <begin position="142"/>
        <end position="152"/>
    </location>
</feature>
<evidence type="ECO:0000313" key="5">
    <source>
        <dbReference type="Proteomes" id="UP000701853"/>
    </source>
</evidence>
<organism evidence="4 5">
    <name type="scientific">Gossypium anomalum</name>
    <dbReference type="NCBI Taxonomy" id="47600"/>
    <lineage>
        <taxon>Eukaryota</taxon>
        <taxon>Viridiplantae</taxon>
        <taxon>Streptophyta</taxon>
        <taxon>Embryophyta</taxon>
        <taxon>Tracheophyta</taxon>
        <taxon>Spermatophyta</taxon>
        <taxon>Magnoliopsida</taxon>
        <taxon>eudicotyledons</taxon>
        <taxon>Gunneridae</taxon>
        <taxon>Pentapetalae</taxon>
        <taxon>rosids</taxon>
        <taxon>malvids</taxon>
        <taxon>Malvales</taxon>
        <taxon>Malvaceae</taxon>
        <taxon>Malvoideae</taxon>
        <taxon>Gossypium</taxon>
    </lineage>
</organism>
<dbReference type="PRINTS" id="PR00887">
    <property type="entry name" value="SSRCOGNITION"/>
</dbReference>
<dbReference type="InterPro" id="IPR000969">
    <property type="entry name" value="SSRP1/POB3"/>
</dbReference>
<feature type="domain" description="Histone chaperone RTT106/FACT complex subunit SPT16-like middle" evidence="3">
    <location>
        <begin position="46"/>
        <end position="120"/>
    </location>
</feature>
<comment type="caution">
    <text evidence="4">The sequence shown here is derived from an EMBL/GenBank/DDBJ whole genome shotgun (WGS) entry which is preliminary data.</text>
</comment>
<evidence type="ECO:0000256" key="2">
    <source>
        <dbReference type="SAM" id="MobiDB-lite"/>
    </source>
</evidence>
<dbReference type="Proteomes" id="UP000701853">
    <property type="component" value="Chromosome 1"/>
</dbReference>
<comment type="subcellular location">
    <subcellularLocation>
        <location evidence="1">Nucleus</location>
    </subcellularLocation>
    <subcellularLocation>
        <location evidence="1">Chromosome</location>
    </subcellularLocation>
</comment>
<dbReference type="GO" id="GO:0031491">
    <property type="term" value="F:nucleosome binding"/>
    <property type="evidence" value="ECO:0007669"/>
    <property type="project" value="TreeGrafter"/>
</dbReference>
<dbReference type="InterPro" id="IPR048993">
    <property type="entry name" value="SSRP1-like_PH1"/>
</dbReference>
<dbReference type="Gene3D" id="1.10.30.10">
    <property type="entry name" value="High mobility group box domain"/>
    <property type="match status" value="1"/>
</dbReference>
<proteinExistence type="inferred from homology"/>
<keyword evidence="1" id="KW-0235">DNA replication</keyword>
<comment type="similarity">
    <text evidence="1">Belongs to the SSRP1 family.</text>
</comment>
<feature type="compositionally biased region" description="Acidic residues" evidence="2">
    <location>
        <begin position="153"/>
        <end position="164"/>
    </location>
</feature>
<keyword evidence="1" id="KW-0234">DNA repair</keyword>
<keyword evidence="1" id="KW-0804">Transcription</keyword>
<evidence type="ECO:0000259" key="3">
    <source>
        <dbReference type="SMART" id="SM01287"/>
    </source>
</evidence>
<gene>
    <name evidence="4" type="ORF">CXB51_001891</name>
</gene>
<reference evidence="4 5" key="1">
    <citation type="journal article" date="2021" name="bioRxiv">
        <title>The Gossypium anomalum genome as a resource for cotton improvement and evolutionary analysis of hybrid incompatibility.</title>
        <authorList>
            <person name="Grover C.E."/>
            <person name="Yuan D."/>
            <person name="Arick M.A."/>
            <person name="Miller E.R."/>
            <person name="Hu G."/>
            <person name="Peterson D.G."/>
            <person name="Wendel J.F."/>
            <person name="Udall J.A."/>
        </authorList>
    </citation>
    <scope>NUCLEOTIDE SEQUENCE [LARGE SCALE GENOMIC DNA]</scope>
    <source>
        <strain evidence="4">JFW-Udall</strain>
        <tissue evidence="4">Leaf</tissue>
    </source>
</reference>
<dbReference type="SUPFAM" id="SSF50729">
    <property type="entry name" value="PH domain-like"/>
    <property type="match status" value="2"/>
</dbReference>
<feature type="compositionally biased region" description="Basic and acidic residues" evidence="2">
    <location>
        <begin position="165"/>
        <end position="204"/>
    </location>
</feature>
<dbReference type="SMART" id="SM01287">
    <property type="entry name" value="Rtt106"/>
    <property type="match status" value="1"/>
</dbReference>
<dbReference type="AlphaFoldDB" id="A0A8J5ZPK7"/>
<dbReference type="PANTHER" id="PTHR45849">
    <property type="entry name" value="FACT COMPLEX SUBUNIT SSRP1"/>
    <property type="match status" value="1"/>
</dbReference>
<dbReference type="GO" id="GO:0006281">
    <property type="term" value="P:DNA repair"/>
    <property type="evidence" value="ECO:0007669"/>
    <property type="project" value="UniProtKB-KW"/>
</dbReference>
<sequence>MSVADVGIGVEEAVVTFKGIAILTPRVRYSVELHLSFLRLQGQANDFKIQYSSVVRLFLLPKINYVEFERYAASGSNMHYFDLLIRLKTEQEHLFRNIQRNEYHNLFDFISSKGLKIINLGDIRTTDSVAEILQNDDDDAVDPHLERIKNEAGVDESDEEDDDFVIDKDDGGSPIDDSGKEEYDASESGDEKEKPTKKDQRKEAVVAAATSSSKESKKKGRDGQDDGKKKKRKKKDPNAPKRAMISFFYFSQAEREMGLIYIHTHL</sequence>
<dbReference type="Gene3D" id="2.30.29.150">
    <property type="match status" value="1"/>
</dbReference>
<protein>
    <recommendedName>
        <fullName evidence="1">FACT complex subunit SSRP1</fullName>
    </recommendedName>
</protein>
<dbReference type="Pfam" id="PF21103">
    <property type="entry name" value="PH1_SSRP1-like"/>
    <property type="match status" value="1"/>
</dbReference>
<evidence type="ECO:0000313" key="4">
    <source>
        <dbReference type="EMBL" id="KAG8503787.1"/>
    </source>
</evidence>
<dbReference type="SUPFAM" id="SSF47095">
    <property type="entry name" value="HMG-box"/>
    <property type="match status" value="1"/>
</dbReference>
<dbReference type="GO" id="GO:0003677">
    <property type="term" value="F:DNA binding"/>
    <property type="evidence" value="ECO:0007669"/>
    <property type="project" value="InterPro"/>
</dbReference>
<dbReference type="GO" id="GO:0006260">
    <property type="term" value="P:DNA replication"/>
    <property type="evidence" value="ECO:0007669"/>
    <property type="project" value="UniProtKB-KW"/>
</dbReference>
<keyword evidence="5" id="KW-1185">Reference proteome</keyword>
<dbReference type="InterPro" id="IPR036910">
    <property type="entry name" value="HMG_box_dom_sf"/>
</dbReference>
<comment type="function">
    <text evidence="1">Component of the FACT complex, a general chromatin factor that acts to reorganize nucleosomes. The FACT complex is involved in multiple processes that require DNA as a template such as mRNA elongation, DNA replication and DNA repair. During transcription elongation the FACT complex acts as a histone chaperone that both destabilizes and restores nucleosomal structure. It facilitates the passage of RNA polymerase II and transcription by promoting the dissociation of one histone H2A-H2B dimer from the nucleosome, then subsequently promotes the reestablishment of the nucleosome following the passage of RNA polymerase II.</text>
</comment>
<dbReference type="InterPro" id="IPR050454">
    <property type="entry name" value="RTT106/SSRP1_HistChap/FACT"/>
</dbReference>
<name>A0A8J5ZPK7_9ROSI</name>